<protein>
    <submittedName>
        <fullName evidence="10">Heavy metal RND efflux outer membrane protein, CzcC family</fullName>
    </submittedName>
</protein>
<proteinExistence type="inferred from homology"/>
<evidence type="ECO:0000256" key="6">
    <source>
        <dbReference type="ARBA" id="ARBA00023136"/>
    </source>
</evidence>
<dbReference type="InterPro" id="IPR051906">
    <property type="entry name" value="TolC-like"/>
</dbReference>
<evidence type="ECO:0000313" key="11">
    <source>
        <dbReference type="Proteomes" id="UP000217257"/>
    </source>
</evidence>
<gene>
    <name evidence="10" type="ORF">CYFUS_005632</name>
</gene>
<sequence length="432" mass="46864">MISLLTVVSLALGAAEAAEPATQPVLTLNEALQEAREKNLDLKVARARLDQALLQSRRAWAGYLPTITVGGSYTRNSAEAVFALPGGGEPITIQPYDQLGAQAEVRQAIIAPTLWPAIRNAGIAQEVSTLNTEYTRREILFGVAQAYFGAASLQEAIRATQFLLEVNQAREKDTQIRFDAGTVTRVALLRAQLDRARAEQDLVRARNSYDSARLALATLLQRESPNFSLQLPEVPEVPAVDQELSRKAQEARPDVLAARRNLDLAVGRRTGAWFAYLPNVGFSGVYRLTNAAGFTGQAGTWTLTLNGSWTLWDGGLREVALREESARVAEASALQTQAETKVTQEVATARLDYDNARSNLSKAEEALALARETQRLTEISFKAGVATYLEVADANSALTNAEVSAISERLQTSLAALRLQRAAGLFAAEEKD</sequence>
<evidence type="ECO:0000256" key="8">
    <source>
        <dbReference type="SAM" id="Coils"/>
    </source>
</evidence>
<evidence type="ECO:0000256" key="5">
    <source>
        <dbReference type="ARBA" id="ARBA00022692"/>
    </source>
</evidence>
<dbReference type="InterPro" id="IPR003423">
    <property type="entry name" value="OMP_efflux"/>
</dbReference>
<evidence type="ECO:0000313" key="10">
    <source>
        <dbReference type="EMBL" id="ATB40184.1"/>
    </source>
</evidence>
<keyword evidence="8" id="KW-0175">Coiled coil</keyword>
<feature type="coiled-coil region" evidence="8">
    <location>
        <begin position="188"/>
        <end position="215"/>
    </location>
</feature>
<accession>A0A250J8G4</accession>
<dbReference type="SUPFAM" id="SSF56954">
    <property type="entry name" value="Outer membrane efflux proteins (OEP)"/>
    <property type="match status" value="1"/>
</dbReference>
<comment type="subcellular location">
    <subcellularLocation>
        <location evidence="1">Cell outer membrane</location>
    </subcellularLocation>
</comment>
<feature type="signal peptide" evidence="9">
    <location>
        <begin position="1"/>
        <end position="17"/>
    </location>
</feature>
<keyword evidence="4" id="KW-1134">Transmembrane beta strand</keyword>
<name>A0A250J8G4_9BACT</name>
<keyword evidence="7" id="KW-0998">Cell outer membrane</keyword>
<evidence type="ECO:0000256" key="4">
    <source>
        <dbReference type="ARBA" id="ARBA00022452"/>
    </source>
</evidence>
<dbReference type="GO" id="GO:0009279">
    <property type="term" value="C:cell outer membrane"/>
    <property type="evidence" value="ECO:0007669"/>
    <property type="project" value="UniProtKB-SubCell"/>
</dbReference>
<evidence type="ECO:0000256" key="3">
    <source>
        <dbReference type="ARBA" id="ARBA00022448"/>
    </source>
</evidence>
<keyword evidence="3" id="KW-0813">Transport</keyword>
<dbReference type="KEGG" id="cfus:CYFUS_005632"/>
<feature type="chain" id="PRO_5012332048" evidence="9">
    <location>
        <begin position="18"/>
        <end position="432"/>
    </location>
</feature>
<dbReference type="RefSeq" id="WP_095988095.1">
    <property type="nucleotide sequence ID" value="NZ_CP022098.1"/>
</dbReference>
<evidence type="ECO:0000256" key="1">
    <source>
        <dbReference type="ARBA" id="ARBA00004442"/>
    </source>
</evidence>
<dbReference type="Gene3D" id="1.20.1600.10">
    <property type="entry name" value="Outer membrane efflux proteins (OEP)"/>
    <property type="match status" value="1"/>
</dbReference>
<dbReference type="AlphaFoldDB" id="A0A250J8G4"/>
<dbReference type="GO" id="GO:0015288">
    <property type="term" value="F:porin activity"/>
    <property type="evidence" value="ECO:0007669"/>
    <property type="project" value="TreeGrafter"/>
</dbReference>
<keyword evidence="6" id="KW-0472">Membrane</keyword>
<reference evidence="10 11" key="1">
    <citation type="submission" date="2017-06" db="EMBL/GenBank/DDBJ databases">
        <title>Sequencing and comparative analysis of myxobacterial genomes.</title>
        <authorList>
            <person name="Rupp O."/>
            <person name="Goesmann A."/>
            <person name="Sogaard-Andersen L."/>
        </authorList>
    </citation>
    <scope>NUCLEOTIDE SEQUENCE [LARGE SCALE GENOMIC DNA]</scope>
    <source>
        <strain evidence="10 11">DSM 52655</strain>
    </source>
</reference>
<evidence type="ECO:0000256" key="7">
    <source>
        <dbReference type="ARBA" id="ARBA00023237"/>
    </source>
</evidence>
<dbReference type="GO" id="GO:1990281">
    <property type="term" value="C:efflux pump complex"/>
    <property type="evidence" value="ECO:0007669"/>
    <property type="project" value="TreeGrafter"/>
</dbReference>
<dbReference type="PANTHER" id="PTHR30026">
    <property type="entry name" value="OUTER MEMBRANE PROTEIN TOLC"/>
    <property type="match status" value="1"/>
</dbReference>
<organism evidence="10 11">
    <name type="scientific">Cystobacter fuscus</name>
    <dbReference type="NCBI Taxonomy" id="43"/>
    <lineage>
        <taxon>Bacteria</taxon>
        <taxon>Pseudomonadati</taxon>
        <taxon>Myxococcota</taxon>
        <taxon>Myxococcia</taxon>
        <taxon>Myxococcales</taxon>
        <taxon>Cystobacterineae</taxon>
        <taxon>Archangiaceae</taxon>
        <taxon>Cystobacter</taxon>
    </lineage>
</organism>
<dbReference type="Proteomes" id="UP000217257">
    <property type="component" value="Chromosome"/>
</dbReference>
<evidence type="ECO:0000256" key="2">
    <source>
        <dbReference type="ARBA" id="ARBA00007613"/>
    </source>
</evidence>
<keyword evidence="9" id="KW-0732">Signal</keyword>
<keyword evidence="5" id="KW-0812">Transmembrane</keyword>
<evidence type="ECO:0000256" key="9">
    <source>
        <dbReference type="SAM" id="SignalP"/>
    </source>
</evidence>
<comment type="similarity">
    <text evidence="2">Belongs to the outer membrane factor (OMF) (TC 1.B.17) family.</text>
</comment>
<feature type="coiled-coil region" evidence="8">
    <location>
        <begin position="346"/>
        <end position="373"/>
    </location>
</feature>
<dbReference type="GO" id="GO:0015562">
    <property type="term" value="F:efflux transmembrane transporter activity"/>
    <property type="evidence" value="ECO:0007669"/>
    <property type="project" value="InterPro"/>
</dbReference>
<dbReference type="Pfam" id="PF02321">
    <property type="entry name" value="OEP"/>
    <property type="match status" value="2"/>
</dbReference>
<dbReference type="PANTHER" id="PTHR30026:SF20">
    <property type="entry name" value="OUTER MEMBRANE PROTEIN TOLC"/>
    <property type="match status" value="1"/>
</dbReference>
<dbReference type="EMBL" id="CP022098">
    <property type="protein sequence ID" value="ATB40184.1"/>
    <property type="molecule type" value="Genomic_DNA"/>
</dbReference>